<evidence type="ECO:0000313" key="3">
    <source>
        <dbReference type="Proteomes" id="UP000509222"/>
    </source>
</evidence>
<name>A0A7H8QDR4_9BACL</name>
<dbReference type="Proteomes" id="UP000509222">
    <property type="component" value="Chromosome"/>
</dbReference>
<reference evidence="2 3" key="1">
    <citation type="submission" date="2020-04" db="EMBL/GenBank/DDBJ databases">
        <authorList>
            <person name="Pajer P."/>
            <person name="Broz P."/>
        </authorList>
    </citation>
    <scope>NUCLEOTIDE SEQUENCE [LARGE SCALE GENOMIC DNA]</scope>
    <source>
        <strain evidence="3">NRL-ATB46093</strain>
    </source>
</reference>
<accession>A0A7H8QDR4</accession>
<dbReference type="AlphaFoldDB" id="A0A7H8QDR4"/>
<feature type="transmembrane region" description="Helical" evidence="1">
    <location>
        <begin position="70"/>
        <end position="93"/>
    </location>
</feature>
<organism evidence="2 3">
    <name type="scientific">Planococcus glaciei</name>
    <dbReference type="NCBI Taxonomy" id="459472"/>
    <lineage>
        <taxon>Bacteria</taxon>
        <taxon>Bacillati</taxon>
        <taxon>Bacillota</taxon>
        <taxon>Bacilli</taxon>
        <taxon>Bacillales</taxon>
        <taxon>Caryophanaceae</taxon>
        <taxon>Planococcus</taxon>
    </lineage>
</organism>
<evidence type="ECO:0000313" key="2">
    <source>
        <dbReference type="EMBL" id="QKX52019.1"/>
    </source>
</evidence>
<gene>
    <name evidence="2" type="ORF">HF394_16350</name>
</gene>
<reference evidence="3" key="2">
    <citation type="submission" date="2020-06" db="EMBL/GenBank/DDBJ databases">
        <title>Isolation of Planomicrobium glaciei.</title>
        <authorList>
            <person name="Malisova L."/>
            <person name="Safrankova R."/>
            <person name="Jakubu V."/>
            <person name="Spanelova P."/>
        </authorList>
    </citation>
    <scope>NUCLEOTIDE SEQUENCE [LARGE SCALE GENOMIC DNA]</scope>
    <source>
        <strain evidence="3">NRL-ATB46093</strain>
    </source>
</reference>
<proteinExistence type="predicted"/>
<dbReference type="EMBL" id="CP051177">
    <property type="protein sequence ID" value="QKX52019.1"/>
    <property type="molecule type" value="Genomic_DNA"/>
</dbReference>
<keyword evidence="1" id="KW-1133">Transmembrane helix</keyword>
<sequence length="98" mass="11271">MVKLLYFITTITILALVNFISSSYFHLIFIDLALPVGVLGILATAPNNFLTDYFNSQPYMEVEPERHAKFGKAPIFASSAYTLYAVVFIFIYYRSYFF</sequence>
<feature type="transmembrane region" description="Helical" evidence="1">
    <location>
        <begin position="32"/>
        <end position="50"/>
    </location>
</feature>
<feature type="transmembrane region" description="Helical" evidence="1">
    <location>
        <begin position="6"/>
        <end position="25"/>
    </location>
</feature>
<protein>
    <submittedName>
        <fullName evidence="2">Uncharacterized protein</fullName>
    </submittedName>
</protein>
<keyword evidence="1" id="KW-0812">Transmembrane</keyword>
<keyword evidence="1" id="KW-0472">Membrane</keyword>
<dbReference type="RefSeq" id="WP_176294902.1">
    <property type="nucleotide sequence ID" value="NZ_CP051177.1"/>
</dbReference>
<keyword evidence="3" id="KW-1185">Reference proteome</keyword>
<evidence type="ECO:0000256" key="1">
    <source>
        <dbReference type="SAM" id="Phobius"/>
    </source>
</evidence>